<gene>
    <name evidence="2" type="ORF">GCM10009810_07280</name>
</gene>
<evidence type="ECO:0000256" key="1">
    <source>
        <dbReference type="SAM" id="MobiDB-lite"/>
    </source>
</evidence>
<protein>
    <submittedName>
        <fullName evidence="2">Uncharacterized protein</fullName>
    </submittedName>
</protein>
<feature type="region of interest" description="Disordered" evidence="1">
    <location>
        <begin position="1"/>
        <end position="22"/>
    </location>
</feature>
<evidence type="ECO:0000313" key="2">
    <source>
        <dbReference type="EMBL" id="GAA1749432.1"/>
    </source>
</evidence>
<proteinExistence type="predicted"/>
<reference evidence="2 3" key="1">
    <citation type="journal article" date="2019" name="Int. J. Syst. Evol. Microbiol.">
        <title>The Global Catalogue of Microorganisms (GCM) 10K type strain sequencing project: providing services to taxonomists for standard genome sequencing and annotation.</title>
        <authorList>
            <consortium name="The Broad Institute Genomics Platform"/>
            <consortium name="The Broad Institute Genome Sequencing Center for Infectious Disease"/>
            <person name="Wu L."/>
            <person name="Ma J."/>
        </authorList>
    </citation>
    <scope>NUCLEOTIDE SEQUENCE [LARGE SCALE GENOMIC DNA]</scope>
    <source>
        <strain evidence="2 3">JCM 15591</strain>
    </source>
</reference>
<dbReference type="EMBL" id="BAAAPN010000019">
    <property type="protein sequence ID" value="GAA1749432.1"/>
    <property type="molecule type" value="Genomic_DNA"/>
</dbReference>
<comment type="caution">
    <text evidence="2">The sequence shown here is derived from an EMBL/GenBank/DDBJ whole genome shotgun (WGS) entry which is preliminary data.</text>
</comment>
<evidence type="ECO:0000313" key="3">
    <source>
        <dbReference type="Proteomes" id="UP001501475"/>
    </source>
</evidence>
<dbReference type="Proteomes" id="UP001501475">
    <property type="component" value="Unassembled WGS sequence"/>
</dbReference>
<keyword evidence="3" id="KW-1185">Reference proteome</keyword>
<name>A0ABN2K6N7_9MICO</name>
<accession>A0ABN2K6N7</accession>
<sequence>MRTACTSLGRSGDDVPEFAPTDKWPRHPKPWWRDALDMARDYGWSLTQIKGHGWGHIYCPARSCDYPIYSSGTAPEGPAKTARRKVERCPHGTVAAESVSHIEALLTKAERLIDAADALSLKNKLERRAELLDAADDLVSQSAAWDEFGLLLAQAEDAEQEAAAAFAAAGERHDAQAGALDAADGQVRSARDALQRPRLPSGEVKRLKGWADELRARIVAARSA</sequence>
<organism evidence="2 3">
    <name type="scientific">Nostocoides vanveenii</name>
    <dbReference type="NCBI Taxonomy" id="330835"/>
    <lineage>
        <taxon>Bacteria</taxon>
        <taxon>Bacillati</taxon>
        <taxon>Actinomycetota</taxon>
        <taxon>Actinomycetes</taxon>
        <taxon>Micrococcales</taxon>
        <taxon>Intrasporangiaceae</taxon>
        <taxon>Nostocoides</taxon>
    </lineage>
</organism>